<dbReference type="InterPro" id="IPR023828">
    <property type="entry name" value="Peptidase_S8_Ser-AS"/>
</dbReference>
<dbReference type="Pfam" id="PF00912">
    <property type="entry name" value="Transgly"/>
    <property type="match status" value="1"/>
</dbReference>
<evidence type="ECO:0000256" key="12">
    <source>
        <dbReference type="ARBA" id="ARBA00049902"/>
    </source>
</evidence>
<keyword evidence="9" id="KW-0720">Serine protease</keyword>
<keyword evidence="4" id="KW-0121">Carboxypeptidase</keyword>
<dbReference type="InterPro" id="IPR023346">
    <property type="entry name" value="Lysozyme-like_dom_sf"/>
</dbReference>
<dbReference type="SUPFAM" id="SSF56601">
    <property type="entry name" value="beta-lactamase/transpeptidase-like"/>
    <property type="match status" value="1"/>
</dbReference>
<dbReference type="InterPro" id="IPR050396">
    <property type="entry name" value="Glycosyltr_51/Transpeptidase"/>
</dbReference>
<comment type="catalytic activity">
    <reaction evidence="12">
        <text>[GlcNAc-(1-&gt;4)-Mur2Ac(oyl-L-Ala-gamma-D-Glu-L-Lys-D-Ala-D-Ala)](n)-di-trans,octa-cis-undecaprenyl diphosphate + beta-D-GlcNAc-(1-&gt;4)-Mur2Ac(oyl-L-Ala-gamma-D-Glu-L-Lys-D-Ala-D-Ala)-di-trans,octa-cis-undecaprenyl diphosphate = [GlcNAc-(1-&gt;4)-Mur2Ac(oyl-L-Ala-gamma-D-Glu-L-Lys-D-Ala-D-Ala)](n+1)-di-trans,octa-cis-undecaprenyl diphosphate + di-trans,octa-cis-undecaprenyl diphosphate + H(+)</text>
        <dbReference type="Rhea" id="RHEA:23708"/>
        <dbReference type="Rhea" id="RHEA-COMP:9602"/>
        <dbReference type="Rhea" id="RHEA-COMP:9603"/>
        <dbReference type="ChEBI" id="CHEBI:15378"/>
        <dbReference type="ChEBI" id="CHEBI:58405"/>
        <dbReference type="ChEBI" id="CHEBI:60033"/>
        <dbReference type="ChEBI" id="CHEBI:78435"/>
        <dbReference type="EC" id="2.4.99.28"/>
    </reaction>
</comment>
<evidence type="ECO:0000256" key="4">
    <source>
        <dbReference type="ARBA" id="ARBA00022645"/>
    </source>
</evidence>
<dbReference type="PANTHER" id="PTHR32282">
    <property type="entry name" value="BINDING PROTEIN TRANSPEPTIDASE, PUTATIVE-RELATED"/>
    <property type="match status" value="1"/>
</dbReference>
<dbReference type="Pfam" id="PF00905">
    <property type="entry name" value="Transpeptidase"/>
    <property type="match status" value="1"/>
</dbReference>
<dbReference type="InterPro" id="IPR012338">
    <property type="entry name" value="Beta-lactam/transpept-like"/>
</dbReference>
<comment type="caution">
    <text evidence="16">The sequence shown here is derived from an EMBL/GenBank/DDBJ whole genome shotgun (WGS) entry which is preliminary data.</text>
</comment>
<name>A0ABP8LEC7_9BURK</name>
<evidence type="ECO:0000256" key="2">
    <source>
        <dbReference type="ARBA" id="ARBA00007090"/>
    </source>
</evidence>
<dbReference type="InterPro" id="IPR001264">
    <property type="entry name" value="Glyco_trans_51"/>
</dbReference>
<dbReference type="Gene3D" id="1.10.3810.10">
    <property type="entry name" value="Biosynthetic peptidoglycan transglycosylase-like"/>
    <property type="match status" value="1"/>
</dbReference>
<dbReference type="InterPro" id="IPR036950">
    <property type="entry name" value="PBP_transglycosylase"/>
</dbReference>
<evidence type="ECO:0000259" key="15">
    <source>
        <dbReference type="Pfam" id="PF06832"/>
    </source>
</evidence>
<dbReference type="SUPFAM" id="SSF53955">
    <property type="entry name" value="Lysozyme-like"/>
    <property type="match status" value="1"/>
</dbReference>
<evidence type="ECO:0000259" key="13">
    <source>
        <dbReference type="Pfam" id="PF00905"/>
    </source>
</evidence>
<evidence type="ECO:0000256" key="9">
    <source>
        <dbReference type="ARBA" id="ARBA00022825"/>
    </source>
</evidence>
<keyword evidence="7" id="KW-0808">Transferase</keyword>
<keyword evidence="17" id="KW-1185">Reference proteome</keyword>
<dbReference type="Proteomes" id="UP001501788">
    <property type="component" value="Unassembled WGS sequence"/>
</dbReference>
<dbReference type="InterPro" id="IPR009647">
    <property type="entry name" value="PBP_C"/>
</dbReference>
<keyword evidence="10" id="KW-0511">Multifunctional enzyme</keyword>
<evidence type="ECO:0000259" key="14">
    <source>
        <dbReference type="Pfam" id="PF00912"/>
    </source>
</evidence>
<evidence type="ECO:0000256" key="10">
    <source>
        <dbReference type="ARBA" id="ARBA00023268"/>
    </source>
</evidence>
<evidence type="ECO:0000256" key="6">
    <source>
        <dbReference type="ARBA" id="ARBA00022676"/>
    </source>
</evidence>
<feature type="domain" description="Glycosyl transferase family 51" evidence="14">
    <location>
        <begin position="59"/>
        <end position="231"/>
    </location>
</feature>
<dbReference type="EMBL" id="BAABEX010000029">
    <property type="protein sequence ID" value="GAA4428084.1"/>
    <property type="molecule type" value="Genomic_DNA"/>
</dbReference>
<dbReference type="PROSITE" id="PS00138">
    <property type="entry name" value="SUBTILASE_SER"/>
    <property type="match status" value="1"/>
</dbReference>
<evidence type="ECO:0000313" key="16">
    <source>
        <dbReference type="EMBL" id="GAA4428084.1"/>
    </source>
</evidence>
<dbReference type="PANTHER" id="PTHR32282:SF15">
    <property type="entry name" value="PENICILLIN-BINDING PROTEIN 1C"/>
    <property type="match status" value="1"/>
</dbReference>
<keyword evidence="6" id="KW-0328">Glycosyltransferase</keyword>
<protein>
    <recommendedName>
        <fullName evidence="11">peptidoglycan glycosyltransferase</fullName>
        <ecNumber evidence="11">2.4.99.28</ecNumber>
    </recommendedName>
</protein>
<keyword evidence="5" id="KW-0645">Protease</keyword>
<proteinExistence type="inferred from homology"/>
<organism evidence="16 17">
    <name type="scientific">Acidovorax lacteus</name>
    <dbReference type="NCBI Taxonomy" id="1924988"/>
    <lineage>
        <taxon>Bacteria</taxon>
        <taxon>Pseudomonadati</taxon>
        <taxon>Pseudomonadota</taxon>
        <taxon>Betaproteobacteria</taxon>
        <taxon>Burkholderiales</taxon>
        <taxon>Comamonadaceae</taxon>
        <taxon>Acidovorax</taxon>
    </lineage>
</organism>
<dbReference type="EC" id="2.4.99.28" evidence="11"/>
<comment type="pathway">
    <text evidence="1">Cell wall biogenesis; peptidoglycan biosynthesis.</text>
</comment>
<evidence type="ECO:0000256" key="1">
    <source>
        <dbReference type="ARBA" id="ARBA00004752"/>
    </source>
</evidence>
<evidence type="ECO:0000256" key="3">
    <source>
        <dbReference type="ARBA" id="ARBA00007739"/>
    </source>
</evidence>
<feature type="domain" description="Penicillin-binding C-terminal" evidence="15">
    <location>
        <begin position="677"/>
        <end position="756"/>
    </location>
</feature>
<sequence>MRTHPLTARAGVHVCRGLVLLGWLACALPALALPSFHEVREDFRSSETRVLDRHGQLVQRVRTDASVRRGDWVALADVSPALRTALVFSEDRRFYEHSGVDWRAVSAAAWGNLWNQRTRGASTLTMQLAGLLDDDWRRAPGGRSVVQKIGQAAAAQVLERRWRKDQILEAYLNLVPLRGELVGIDALSRTLFGKAPHGLDAREAAVAAALVRAPNAPAAQVARRACGVLRELESAPATPVARLADCEALDLFTAAALQRRAYRPAEGMAPHFARQLLREQAAGHPEAAPPRTVTSSLRAPLQRFAAQALEQHLRELRGRQVEDGALVVLDNATGEVLAWVGSSGSLSQASEVDGVLAWRQPGSTLKPFLYAQALAERRLTAASLLEDSPAHIPTANGLYIPQNYDRQFKGWVSVRTALASSLNVPAVRTLVMLSPDALAEQLRALGIALRESGGYYGFSLALGSAEVPLLQLTNAYRALANGGRPGPVRLTPAARPAPPATQSGGPVLDPLAAFIVGDILSDPHARAPTFGLDSVLATRFWTAVKTGTSKDMRDNWAVGWSARYTVGVWVGNASGAPMQAVSGTSGAAPVWAAVMGFLHAREPSRPPRPPAALVAQAVRFGPGPDGAALDAARREWFLPGTQQALFAVDDAINSGAARAYQTSTSSQKGLNPQAPAARDAAAMARILAPAPGTVVALDPDIPPERQRLRFEAAHAPPGAQWRIAGQPVGRGNPWLWLPWPGRHRVELLDARGQVLDSLAIEVRGASAVPRAAASAGAAVRPLALGSSGVARP</sequence>
<accession>A0ABP8LEC7</accession>
<dbReference type="Gene3D" id="3.40.710.10">
    <property type="entry name" value="DD-peptidase/beta-lactamase superfamily"/>
    <property type="match status" value="1"/>
</dbReference>
<evidence type="ECO:0000256" key="8">
    <source>
        <dbReference type="ARBA" id="ARBA00022801"/>
    </source>
</evidence>
<dbReference type="InterPro" id="IPR001460">
    <property type="entry name" value="PCN-bd_Tpept"/>
</dbReference>
<dbReference type="RefSeq" id="WP_345066037.1">
    <property type="nucleotide sequence ID" value="NZ_BAABEX010000029.1"/>
</dbReference>
<dbReference type="NCBIfam" id="TIGR02073">
    <property type="entry name" value="PBP_1c"/>
    <property type="match status" value="1"/>
</dbReference>
<feature type="domain" description="Penicillin-binding protein transpeptidase" evidence="13">
    <location>
        <begin position="324"/>
        <end position="567"/>
    </location>
</feature>
<evidence type="ECO:0000256" key="5">
    <source>
        <dbReference type="ARBA" id="ARBA00022670"/>
    </source>
</evidence>
<evidence type="ECO:0000313" key="17">
    <source>
        <dbReference type="Proteomes" id="UP001501788"/>
    </source>
</evidence>
<reference evidence="17" key="1">
    <citation type="journal article" date="2019" name="Int. J. Syst. Evol. Microbiol.">
        <title>The Global Catalogue of Microorganisms (GCM) 10K type strain sequencing project: providing services to taxonomists for standard genome sequencing and annotation.</title>
        <authorList>
            <consortium name="The Broad Institute Genomics Platform"/>
            <consortium name="The Broad Institute Genome Sequencing Center for Infectious Disease"/>
            <person name="Wu L."/>
            <person name="Ma J."/>
        </authorList>
    </citation>
    <scope>NUCLEOTIDE SEQUENCE [LARGE SCALE GENOMIC DNA]</scope>
    <source>
        <strain evidence="17">JCM 31890</strain>
    </source>
</reference>
<comment type="similarity">
    <text evidence="3">In the N-terminal section; belongs to the glycosyltransferase 51 family.</text>
</comment>
<keyword evidence="8" id="KW-0378">Hydrolase</keyword>
<comment type="similarity">
    <text evidence="2">In the C-terminal section; belongs to the transpeptidase family.</text>
</comment>
<dbReference type="Pfam" id="PF06832">
    <property type="entry name" value="BiPBP_C"/>
    <property type="match status" value="1"/>
</dbReference>
<gene>
    <name evidence="16" type="ORF">GCM10023090_26350</name>
</gene>
<evidence type="ECO:0000256" key="11">
    <source>
        <dbReference type="ARBA" id="ARBA00044770"/>
    </source>
</evidence>
<evidence type="ECO:0000256" key="7">
    <source>
        <dbReference type="ARBA" id="ARBA00022679"/>
    </source>
</evidence>
<dbReference type="InterPro" id="IPR011815">
    <property type="entry name" value="PBP_1c"/>
</dbReference>